<reference evidence="3 4" key="1">
    <citation type="journal article" date="2013" name="Proc. Natl. Acad. Sci. U.S.A.">
        <title>Fine-scale variation in meiotic recombination in Mimulus inferred from population shotgun sequencing.</title>
        <authorList>
            <person name="Hellsten U."/>
            <person name="Wright K.M."/>
            <person name="Jenkins J."/>
            <person name="Shu S."/>
            <person name="Yuan Y."/>
            <person name="Wessler S.R."/>
            <person name="Schmutz J."/>
            <person name="Willis J.H."/>
            <person name="Rokhsar D.S."/>
        </authorList>
    </citation>
    <scope>NUCLEOTIDE SEQUENCE [LARGE SCALE GENOMIC DNA]</scope>
    <source>
        <strain evidence="4">cv. DUN x IM62</strain>
    </source>
</reference>
<evidence type="ECO:0000259" key="2">
    <source>
        <dbReference type="Pfam" id="PF03372"/>
    </source>
</evidence>
<dbReference type="EMBL" id="KI632217">
    <property type="protein sequence ID" value="EYU21940.1"/>
    <property type="molecule type" value="Genomic_DNA"/>
</dbReference>
<feature type="domain" description="Endonuclease/exonuclease/phosphatase" evidence="2">
    <location>
        <begin position="73"/>
        <end position="268"/>
    </location>
</feature>
<accession>A0A022Q619</accession>
<dbReference type="eggNOG" id="KOG2338">
    <property type="taxonomic scope" value="Eukaryota"/>
</dbReference>
<proteinExistence type="predicted"/>
<dbReference type="Gene3D" id="3.60.10.10">
    <property type="entry name" value="Endonuclease/exonuclease/phosphatase"/>
    <property type="match status" value="2"/>
</dbReference>
<dbReference type="InterPro" id="IPR036691">
    <property type="entry name" value="Endo/exonu/phosph_ase_sf"/>
</dbReference>
<organism evidence="3 4">
    <name type="scientific">Erythranthe guttata</name>
    <name type="common">Yellow monkey flower</name>
    <name type="synonym">Mimulus guttatus</name>
    <dbReference type="NCBI Taxonomy" id="4155"/>
    <lineage>
        <taxon>Eukaryota</taxon>
        <taxon>Viridiplantae</taxon>
        <taxon>Streptophyta</taxon>
        <taxon>Embryophyta</taxon>
        <taxon>Tracheophyta</taxon>
        <taxon>Spermatophyta</taxon>
        <taxon>Magnoliopsida</taxon>
        <taxon>eudicotyledons</taxon>
        <taxon>Gunneridae</taxon>
        <taxon>Pentapetalae</taxon>
        <taxon>asterids</taxon>
        <taxon>lamiids</taxon>
        <taxon>Lamiales</taxon>
        <taxon>Phrymaceae</taxon>
        <taxon>Erythranthe</taxon>
    </lineage>
</organism>
<dbReference type="PANTHER" id="PTHR12121">
    <property type="entry name" value="CARBON CATABOLITE REPRESSOR PROTEIN 4"/>
    <property type="match status" value="1"/>
</dbReference>
<dbReference type="GO" id="GO:0003824">
    <property type="term" value="F:catalytic activity"/>
    <property type="evidence" value="ECO:0007669"/>
    <property type="project" value="InterPro"/>
</dbReference>
<evidence type="ECO:0000256" key="1">
    <source>
        <dbReference type="SAM" id="MobiDB-lite"/>
    </source>
</evidence>
<protein>
    <recommendedName>
        <fullName evidence="2">Endonuclease/exonuclease/phosphatase domain-containing protein</fullName>
    </recommendedName>
</protein>
<dbReference type="Proteomes" id="UP000030748">
    <property type="component" value="Unassembled WGS sequence"/>
</dbReference>
<name>A0A022Q619_ERYGU</name>
<dbReference type="GO" id="GO:0003730">
    <property type="term" value="F:mRNA 3'-UTR binding"/>
    <property type="evidence" value="ECO:0000318"/>
    <property type="project" value="GO_Central"/>
</dbReference>
<dbReference type="SUPFAM" id="SSF56219">
    <property type="entry name" value="DNase I-like"/>
    <property type="match status" value="1"/>
</dbReference>
<dbReference type="InterPro" id="IPR005135">
    <property type="entry name" value="Endo/exonuclease/phosphatase"/>
</dbReference>
<evidence type="ECO:0000313" key="3">
    <source>
        <dbReference type="EMBL" id="EYU21940.1"/>
    </source>
</evidence>
<dbReference type="InterPro" id="IPR050410">
    <property type="entry name" value="CCR4/nocturin_mRNA_transcr"/>
</dbReference>
<feature type="region of interest" description="Disordered" evidence="1">
    <location>
        <begin position="291"/>
        <end position="314"/>
    </location>
</feature>
<dbReference type="AlphaFoldDB" id="A0A022Q619"/>
<dbReference type="Pfam" id="PF03372">
    <property type="entry name" value="Exo_endo_phos"/>
    <property type="match status" value="1"/>
</dbReference>
<keyword evidence="4" id="KW-1185">Reference proteome</keyword>
<gene>
    <name evidence="3" type="ORF">MIMGU_mgv1a002905mg</name>
</gene>
<evidence type="ECO:0000313" key="4">
    <source>
        <dbReference type="Proteomes" id="UP000030748"/>
    </source>
</evidence>
<dbReference type="PANTHER" id="PTHR12121:SF85">
    <property type="entry name" value="CARBON CATABOLITE REPRESSOR PROTEIN 4 HOMOLOG 6"/>
    <property type="match status" value="1"/>
</dbReference>
<sequence length="627" mass="70668">MQQQFRPRASKPPDYRDWEYRKPGLPPHCERFTVLSYNILAEYLAIDHFQKLYFHIPRYMLDWNWRKRNICFELGLWSADILCFQEVDRFQEMEAELKPRGYSGIWKMRTGDPADGCAIFWRVSRFKLLHEESIEYNKLGLRDNVAQICVFETLKRPNKSNEASTPSTRQDAFLPFECCSSSSDRVVICNIHVLFNPKRGDIKLGQIRVLLDRAHAVSKLWDDAPVVICGDFNCTPKSSMYNFITEQKLDLSTLARDKISGQVSAKIGRPAYPDFRKQAAYDSIQPSAINSETTEQGDLPFDAPSTESFPKPECSLMDETSRSYIGEEHRTRISNDLSSHDTADTSEIKSPICPATNTDKIALFESSSEDTPSKVAEVGEYVESDFQTKQSLPNSLDVASSKHEALDLYLSAANDNHDKLSCESEPALCESTTSADFTLDEKLEVLSLNEVADGDIDNLGEDRDSFLSKLHDTSKSPVPAGLDSSYPEQTLHPYGEHDVVTEARSSFYSPSAWTPAEIQTATGSADCRTMEHPLNLTSAYPEIVNSPWLRDPIGEPLVTSHHRLFSGTVDYIWRSEGLQTVKVLAPIPKHVMQQTPGFPTKKWGSDHIALVSEFAFTKDISPENASQ</sequence>